<gene>
    <name evidence="1" type="ORF">CWE06_12290</name>
</gene>
<evidence type="ECO:0000313" key="2">
    <source>
        <dbReference type="Proteomes" id="UP000288212"/>
    </source>
</evidence>
<dbReference type="RefSeq" id="WP_126794722.1">
    <property type="nucleotide sequence ID" value="NZ_PIPI01000016.1"/>
</dbReference>
<keyword evidence="2" id="KW-1185">Reference proteome</keyword>
<organism evidence="1 2">
    <name type="scientific">Aliidiomarina haloalkalitolerans</name>
    <dbReference type="NCBI Taxonomy" id="859059"/>
    <lineage>
        <taxon>Bacteria</taxon>
        <taxon>Pseudomonadati</taxon>
        <taxon>Pseudomonadota</taxon>
        <taxon>Gammaproteobacteria</taxon>
        <taxon>Alteromonadales</taxon>
        <taxon>Idiomarinaceae</taxon>
        <taxon>Aliidiomarina</taxon>
    </lineage>
</organism>
<accession>A0A432VPK2</accession>
<sequence>MNTTQYEDHHEKRLIRLREVMELTSLSKSYIYQLSAQGKFPKRVNLVKGGSSVAWLESEVLAWIEERLTERNLNQ</sequence>
<evidence type="ECO:0000313" key="1">
    <source>
        <dbReference type="EMBL" id="RUO17995.1"/>
    </source>
</evidence>
<dbReference type="Proteomes" id="UP000288212">
    <property type="component" value="Unassembled WGS sequence"/>
</dbReference>
<dbReference type="PANTHER" id="PTHR36154">
    <property type="entry name" value="DNA-BINDING TRANSCRIPTIONAL ACTIVATOR ALPA"/>
    <property type="match status" value="1"/>
</dbReference>
<protein>
    <submittedName>
        <fullName evidence="1">Transcriptional regulator</fullName>
    </submittedName>
</protein>
<dbReference type="InterPro" id="IPR010260">
    <property type="entry name" value="AlpA"/>
</dbReference>
<dbReference type="AlphaFoldDB" id="A0A432VPK2"/>
<reference evidence="1 2" key="1">
    <citation type="journal article" date="2011" name="Front. Microbiol.">
        <title>Genomic signatures of strain selection and enhancement in Bacillus atrophaeus var. globigii, a historical biowarfare simulant.</title>
        <authorList>
            <person name="Gibbons H.S."/>
            <person name="Broomall S.M."/>
            <person name="McNew L.A."/>
            <person name="Daligault H."/>
            <person name="Chapman C."/>
            <person name="Bruce D."/>
            <person name="Karavis M."/>
            <person name="Krepps M."/>
            <person name="McGregor P.A."/>
            <person name="Hong C."/>
            <person name="Park K.H."/>
            <person name="Akmal A."/>
            <person name="Feldman A."/>
            <person name="Lin J.S."/>
            <person name="Chang W.E."/>
            <person name="Higgs B.W."/>
            <person name="Demirev P."/>
            <person name="Lindquist J."/>
            <person name="Liem A."/>
            <person name="Fochler E."/>
            <person name="Read T.D."/>
            <person name="Tapia R."/>
            <person name="Johnson S."/>
            <person name="Bishop-Lilly K.A."/>
            <person name="Detter C."/>
            <person name="Han C."/>
            <person name="Sozhamannan S."/>
            <person name="Rosenzweig C.N."/>
            <person name="Skowronski E.W."/>
        </authorList>
    </citation>
    <scope>NUCLEOTIDE SEQUENCE [LARGE SCALE GENOMIC DNA]</scope>
    <source>
        <strain evidence="1 2">AK5</strain>
    </source>
</reference>
<comment type="caution">
    <text evidence="1">The sequence shown here is derived from an EMBL/GenBank/DDBJ whole genome shotgun (WGS) entry which is preliminary data.</text>
</comment>
<dbReference type="Gene3D" id="1.10.238.160">
    <property type="match status" value="1"/>
</dbReference>
<dbReference type="PANTHER" id="PTHR36154:SF1">
    <property type="entry name" value="DNA-BINDING TRANSCRIPTIONAL ACTIVATOR ALPA"/>
    <property type="match status" value="1"/>
</dbReference>
<name>A0A432VPK2_9GAMM</name>
<dbReference type="Pfam" id="PF05930">
    <property type="entry name" value="Phage_AlpA"/>
    <property type="match status" value="1"/>
</dbReference>
<dbReference type="OrthoDB" id="8455288at2"/>
<dbReference type="InterPro" id="IPR052931">
    <property type="entry name" value="Prophage_regulatory_activator"/>
</dbReference>
<proteinExistence type="predicted"/>
<dbReference type="EMBL" id="PIPI01000016">
    <property type="protein sequence ID" value="RUO17995.1"/>
    <property type="molecule type" value="Genomic_DNA"/>
</dbReference>